<name>A0A7J7V3J8_MYOMY</name>
<protein>
    <submittedName>
        <fullName evidence="3">Uncharacterized protein</fullName>
    </submittedName>
</protein>
<feature type="transmembrane region" description="Helical" evidence="2">
    <location>
        <begin position="137"/>
        <end position="158"/>
    </location>
</feature>
<feature type="transmembrane region" description="Helical" evidence="2">
    <location>
        <begin position="68"/>
        <end position="90"/>
    </location>
</feature>
<dbReference type="EMBL" id="JABWUV010000011">
    <property type="protein sequence ID" value="KAF6319683.1"/>
    <property type="molecule type" value="Genomic_DNA"/>
</dbReference>
<keyword evidence="2" id="KW-1133">Transmembrane helix</keyword>
<evidence type="ECO:0000313" key="3">
    <source>
        <dbReference type="EMBL" id="KAF6319683.1"/>
    </source>
</evidence>
<accession>A0A7J7V3J8</accession>
<organism evidence="3 4">
    <name type="scientific">Myotis myotis</name>
    <name type="common">Greater mouse-eared bat</name>
    <name type="synonym">Vespertilio myotis</name>
    <dbReference type="NCBI Taxonomy" id="51298"/>
    <lineage>
        <taxon>Eukaryota</taxon>
        <taxon>Metazoa</taxon>
        <taxon>Chordata</taxon>
        <taxon>Craniata</taxon>
        <taxon>Vertebrata</taxon>
        <taxon>Euteleostomi</taxon>
        <taxon>Mammalia</taxon>
        <taxon>Eutheria</taxon>
        <taxon>Laurasiatheria</taxon>
        <taxon>Chiroptera</taxon>
        <taxon>Yangochiroptera</taxon>
        <taxon>Vespertilionidae</taxon>
        <taxon>Myotis</taxon>
    </lineage>
</organism>
<evidence type="ECO:0000256" key="2">
    <source>
        <dbReference type="SAM" id="Phobius"/>
    </source>
</evidence>
<reference evidence="3 4" key="1">
    <citation type="journal article" date="2020" name="Nature">
        <title>Six reference-quality genomes reveal evolution of bat adaptations.</title>
        <authorList>
            <person name="Jebb D."/>
            <person name="Huang Z."/>
            <person name="Pippel M."/>
            <person name="Hughes G.M."/>
            <person name="Lavrichenko K."/>
            <person name="Devanna P."/>
            <person name="Winkler S."/>
            <person name="Jermiin L.S."/>
            <person name="Skirmuntt E.C."/>
            <person name="Katzourakis A."/>
            <person name="Burkitt-Gray L."/>
            <person name="Ray D.A."/>
            <person name="Sullivan K.A.M."/>
            <person name="Roscito J.G."/>
            <person name="Kirilenko B.M."/>
            <person name="Davalos L.M."/>
            <person name="Corthals A.P."/>
            <person name="Power M.L."/>
            <person name="Jones G."/>
            <person name="Ransome R.D."/>
            <person name="Dechmann D.K.N."/>
            <person name="Locatelli A.G."/>
            <person name="Puechmaille S.J."/>
            <person name="Fedrigo O."/>
            <person name="Jarvis E.D."/>
            <person name="Hiller M."/>
            <person name="Vernes S.C."/>
            <person name="Myers E.W."/>
            <person name="Teeling E.C."/>
        </authorList>
    </citation>
    <scope>NUCLEOTIDE SEQUENCE [LARGE SCALE GENOMIC DNA]</scope>
    <source>
        <strain evidence="3">MMyoMyo1</strain>
        <tissue evidence="3">Flight muscle</tissue>
    </source>
</reference>
<sequence length="315" mass="35742">MACPTGFGPNDGITLQSIPVSVDLPIQVSIYLLSIYLYLSIIYVPIIYNLCIYLYISTYLYLSSTYIYYLYLYIYVSSIYLSLSIIYLYLYLYICIYMYLSSITYVSISICLCIYIYHLPISIYYLYLSISMCHPSIYLYLLFISISISVCISVSISISIYASIIYRLYFCLCHPLSILCPAGSLSVEPSLTRRVQWSCPARPCFLSQRKDGLLQGTRLRKETDPGPWAPHVLSVPLAPQRKPVHSLSRAPVLTDLGRIPGRSPTPTSAHRQRRTDSPRPAGSRVRSRAARPRAVPTRAREAHCLEDAEGPFAVR</sequence>
<dbReference type="Proteomes" id="UP000527355">
    <property type="component" value="Unassembled WGS sequence"/>
</dbReference>
<evidence type="ECO:0000256" key="1">
    <source>
        <dbReference type="SAM" id="MobiDB-lite"/>
    </source>
</evidence>
<keyword evidence="4" id="KW-1185">Reference proteome</keyword>
<proteinExistence type="predicted"/>
<feature type="transmembrane region" description="Helical" evidence="2">
    <location>
        <begin position="96"/>
        <end position="117"/>
    </location>
</feature>
<keyword evidence="2" id="KW-0812">Transmembrane</keyword>
<feature type="transmembrane region" description="Helical" evidence="2">
    <location>
        <begin position="35"/>
        <end position="56"/>
    </location>
</feature>
<keyword evidence="2" id="KW-0472">Membrane</keyword>
<comment type="caution">
    <text evidence="3">The sequence shown here is derived from an EMBL/GenBank/DDBJ whole genome shotgun (WGS) entry which is preliminary data.</text>
</comment>
<feature type="region of interest" description="Disordered" evidence="1">
    <location>
        <begin position="255"/>
        <end position="315"/>
    </location>
</feature>
<evidence type="ECO:0000313" key="4">
    <source>
        <dbReference type="Proteomes" id="UP000527355"/>
    </source>
</evidence>
<dbReference type="AlphaFoldDB" id="A0A7J7V3J8"/>
<gene>
    <name evidence="3" type="ORF">mMyoMyo1_008422</name>
</gene>